<feature type="compositionally biased region" description="Basic and acidic residues" evidence="1">
    <location>
        <begin position="626"/>
        <end position="640"/>
    </location>
</feature>
<evidence type="ECO:0000313" key="3">
    <source>
        <dbReference type="Proteomes" id="UP000291116"/>
    </source>
</evidence>
<feature type="region of interest" description="Disordered" evidence="1">
    <location>
        <begin position="610"/>
        <end position="640"/>
    </location>
</feature>
<name>A0A448ZJI7_9STRA</name>
<feature type="region of interest" description="Disordered" evidence="1">
    <location>
        <begin position="1479"/>
        <end position="1507"/>
    </location>
</feature>
<feature type="compositionally biased region" description="Polar residues" evidence="1">
    <location>
        <begin position="1408"/>
        <end position="1419"/>
    </location>
</feature>
<feature type="compositionally biased region" description="Low complexity" evidence="1">
    <location>
        <begin position="1493"/>
        <end position="1504"/>
    </location>
</feature>
<proteinExistence type="predicted"/>
<dbReference type="EMBL" id="CAACVS010000422">
    <property type="protein sequence ID" value="VEU42209.1"/>
    <property type="molecule type" value="Genomic_DNA"/>
</dbReference>
<sequence length="1662" mass="186311">MNKLSHNETRRNANRNCSNECVSEASLTIVVNSDDDIEYNSELSESLRKHRDMIREMKTKYRLSPSFAQQHMGASYIHRYDNSSCANNVSEQPRSRKVKIWSALHGSPDKCHHAIPPLDKRSTMRAVYESKGMTETTQREVFWREEDFVRKVNRVNDDDFSRLVRNDEGAGRPQGQTQRIDSSTLSCSHVEIDETLCESDASIDNFFDSFEVSREDEEIFPEFFDSVSYAQSTEHLEEESPSSRKSPSVFIRNDVQDLCESQAWNESYKRHSAEQRAIEVVDESEHELILQQYSVKENTFGNGSSLIDNITQSEESALHEVSSRAILGSNNEVIVAESPPSVKSYEQFVDEQGRNSIKFIPATKNHCRDEDEKDICNSSKAQLLEYNVTMARHFEKHSNFIENSRKKEYIEHAVGSLENEVANIEETLMQTIGNPTIANKKKQNQSLDCDDCPPNLHHVRHLDEEFVRNCKFSSSTFEADCKALINTRSANRGFKKADIDKKGSEFSLERFQNHSEIELGPNYTMSDTEQKAIGNLMAGELSSDNTNLDTNSIKVDVHMEHIVPPALNIEVSEVDNEDTSLVRDDKHKIDVWFEKHTDFMNAMESNDKMSATKSIGSNNTIYQKEPNLESKDEGRHGSKKEVLTISNETKIEGRIAILNIQSEKERTTEEMEQFRTETEIDTIELLSPIQSEKEMISENYEQTGTKAEIYSSFKKEEENISGITEQTVIEEISEKTEIRAEIPRSPLQSEKKMIDEMLGKFLKTMESMDDDKFTDDDAQVLNSSRTGYIDSSSVLDDSEPRNHYSSSPDNTSLKSSPRFGYDESGFSSPARSLLEQSNFYKPSKSEIASQSNYWSNLSEADSNGEASLLKTKSISIMPSFRPLDESRSRIASPDLNLSFVRSSENDFLAATWIDSSGSHGALSRILSKDEPGIRTASKEDCSMQDNSLCIMDNAKGTNYVTDTPRPLNPIAAVLSRGFSKDVVAQVENNGQDMSREGNKKSIKVIDATDSSKARNPFAAVSYQAFSGNTVTQVDDNGQDLLSKVIDVLAEAMNKSEKMIDITESSRPYNLNAVVLQGTSEDEIASPENIGQGKLCGAHDKIETMVDALGSSTPQKSFPNVISRKGSHIKVAQVENGNREILIQVIDKEKTTICAPGFSRLYDHIPDMVSQDSVKNEIIQVEDSGQYVPLEATDEVERSVAASGSSRVHGTIPNVVGRESSEHDVALVEYDSRQDNPFEERSNGLPSVVESNLLQQAVNCQSATKDVVATEFDVISTLCTPKFDQESVSEMSFSLVSERAKDCKRLMAPAVASQLDLSSCGSDPDHIFAKKSEPEDQNKGCSVETPPTMEKDELKSLVRLVASRDKPPGTTQRERPIYSLPKKMPFHRTQERWRKGSPAEKFRKRIRTPSTPNRVETSRSPFFGRDKEGRLVPTDGSVVGWFISPGRYSSIGSPCRRTRCTSQSNAIITGSVPFEKISLSKGSHRSRMRNENDSYSSSSLIGSASPKRSTSANIQTLLHSVAGRSRSPAVSLFSRMPHGSQSAIRKLQRNHCDINGKLSGKTLRVCNNKFVYNLHPNCGPCDRCWALASPEEREKFEIRGSHLRIAKTRSGCDRTCTVFPSDINDGDSEPVRLCRQCFFATHKCEDCMLQVYRGNNSKVIRSN</sequence>
<feature type="region of interest" description="Disordered" evidence="1">
    <location>
        <begin position="164"/>
        <end position="183"/>
    </location>
</feature>
<gene>
    <name evidence="2" type="ORF">PSNMU_V1.4_AUG-EV-PASAV3_0091630</name>
</gene>
<feature type="compositionally biased region" description="Polar residues" evidence="1">
    <location>
        <begin position="610"/>
        <end position="622"/>
    </location>
</feature>
<organism evidence="2 3">
    <name type="scientific">Pseudo-nitzschia multistriata</name>
    <dbReference type="NCBI Taxonomy" id="183589"/>
    <lineage>
        <taxon>Eukaryota</taxon>
        <taxon>Sar</taxon>
        <taxon>Stramenopiles</taxon>
        <taxon>Ochrophyta</taxon>
        <taxon>Bacillariophyta</taxon>
        <taxon>Bacillariophyceae</taxon>
        <taxon>Bacillariophycidae</taxon>
        <taxon>Bacillariales</taxon>
        <taxon>Bacillariaceae</taxon>
        <taxon>Pseudo-nitzschia</taxon>
    </lineage>
</organism>
<protein>
    <submittedName>
        <fullName evidence="2">Uncharacterized protein</fullName>
    </submittedName>
</protein>
<feature type="region of interest" description="Disordered" evidence="1">
    <location>
        <begin position="1327"/>
        <end position="1346"/>
    </location>
</feature>
<reference evidence="2 3" key="1">
    <citation type="submission" date="2019-01" db="EMBL/GenBank/DDBJ databases">
        <authorList>
            <person name="Ferrante I. M."/>
        </authorList>
    </citation>
    <scope>NUCLEOTIDE SEQUENCE [LARGE SCALE GENOMIC DNA]</scope>
    <source>
        <strain evidence="2 3">B856</strain>
    </source>
</reference>
<feature type="compositionally biased region" description="Polar residues" evidence="1">
    <location>
        <begin position="174"/>
        <end position="183"/>
    </location>
</feature>
<evidence type="ECO:0000256" key="1">
    <source>
        <dbReference type="SAM" id="MobiDB-lite"/>
    </source>
</evidence>
<feature type="compositionally biased region" description="Polar residues" evidence="1">
    <location>
        <begin position="784"/>
        <end position="795"/>
    </location>
</feature>
<feature type="compositionally biased region" description="Basic and acidic residues" evidence="1">
    <location>
        <begin position="1327"/>
        <end position="1337"/>
    </location>
</feature>
<accession>A0A448ZJI7</accession>
<keyword evidence="3" id="KW-1185">Reference proteome</keyword>
<feature type="compositionally biased region" description="Polar residues" evidence="1">
    <location>
        <begin position="803"/>
        <end position="815"/>
    </location>
</feature>
<dbReference type="OrthoDB" id="10681797at2759"/>
<dbReference type="Proteomes" id="UP000291116">
    <property type="component" value="Unassembled WGS sequence"/>
</dbReference>
<feature type="region of interest" description="Disordered" evidence="1">
    <location>
        <begin position="1408"/>
        <end position="1428"/>
    </location>
</feature>
<evidence type="ECO:0000313" key="2">
    <source>
        <dbReference type="EMBL" id="VEU42209.1"/>
    </source>
</evidence>
<feature type="region of interest" description="Disordered" evidence="1">
    <location>
        <begin position="784"/>
        <end position="821"/>
    </location>
</feature>